<keyword evidence="13" id="KW-0539">Nucleus</keyword>
<proteinExistence type="inferred from homology"/>
<evidence type="ECO:0000256" key="9">
    <source>
        <dbReference type="ARBA" id="ARBA00022776"/>
    </source>
</evidence>
<keyword evidence="9" id="KW-0498">Mitosis</keyword>
<evidence type="ECO:0000256" key="3">
    <source>
        <dbReference type="ARBA" id="ARBA00004629"/>
    </source>
</evidence>
<keyword evidence="8" id="KW-0493">Microtubule</keyword>
<protein>
    <recommendedName>
        <fullName evidence="5">DASH complex subunit SPC19</fullName>
    </recommendedName>
    <alternativeName>
        <fullName evidence="15">Outer kinetochore protein SPC19</fullName>
    </alternativeName>
</protein>
<dbReference type="HOGENOM" id="CLU_1865397_0_0_1"/>
<keyword evidence="9" id="KW-0131">Cell cycle</keyword>
<dbReference type="Proteomes" id="UP000029867">
    <property type="component" value="Unassembled WGS sequence"/>
</dbReference>
<gene>
    <name evidence="17" type="ORF">JL09_g5496</name>
</gene>
<evidence type="ECO:0000313" key="18">
    <source>
        <dbReference type="Proteomes" id="UP000029867"/>
    </source>
</evidence>
<evidence type="ECO:0000313" key="17">
    <source>
        <dbReference type="EMBL" id="KGK35354.1"/>
    </source>
</evidence>
<keyword evidence="11" id="KW-0995">Kinetochore</keyword>
<organism evidence="17 18">
    <name type="scientific">Pichia kudriavzevii</name>
    <name type="common">Yeast</name>
    <name type="synonym">Issatchenkia orientalis</name>
    <dbReference type="NCBI Taxonomy" id="4909"/>
    <lineage>
        <taxon>Eukaryota</taxon>
        <taxon>Fungi</taxon>
        <taxon>Dikarya</taxon>
        <taxon>Ascomycota</taxon>
        <taxon>Saccharomycotina</taxon>
        <taxon>Pichiomycetes</taxon>
        <taxon>Pichiales</taxon>
        <taxon>Pichiaceae</taxon>
        <taxon>Pichia</taxon>
    </lineage>
</organism>
<dbReference type="PANTHER" id="PTHR28262:SF1">
    <property type="entry name" value="DASH COMPLEX SUBUNIT SPC19"/>
    <property type="match status" value="1"/>
</dbReference>
<comment type="caution">
    <text evidence="17">The sequence shown here is derived from an EMBL/GenBank/DDBJ whole genome shotgun (WGS) entry which is preliminary data.</text>
</comment>
<evidence type="ECO:0000256" key="2">
    <source>
        <dbReference type="ARBA" id="ARBA00004186"/>
    </source>
</evidence>
<dbReference type="InterPro" id="IPR013251">
    <property type="entry name" value="DASH_Spc19"/>
</dbReference>
<evidence type="ECO:0000256" key="1">
    <source>
        <dbReference type="ARBA" id="ARBA00004123"/>
    </source>
</evidence>
<evidence type="ECO:0000256" key="10">
    <source>
        <dbReference type="ARBA" id="ARBA00022829"/>
    </source>
</evidence>
<evidence type="ECO:0000256" key="11">
    <source>
        <dbReference type="ARBA" id="ARBA00022838"/>
    </source>
</evidence>
<dbReference type="EMBL" id="JQFK01000721">
    <property type="protein sequence ID" value="KGK35354.1"/>
    <property type="molecule type" value="Genomic_DNA"/>
</dbReference>
<keyword evidence="10" id="KW-0159">Chromosome partition</keyword>
<reference evidence="18" key="1">
    <citation type="journal article" date="2014" name="Microb. Cell Fact.">
        <title>Exploiting Issatchenkia orientalis SD108 for succinic acid production.</title>
        <authorList>
            <person name="Xiao H."/>
            <person name="Shao Z."/>
            <person name="Jiang Y."/>
            <person name="Dole S."/>
            <person name="Zhao H."/>
        </authorList>
    </citation>
    <scope>NUCLEOTIDE SEQUENCE [LARGE SCALE GENOMIC DNA]</scope>
    <source>
        <strain evidence="18">SD108</strain>
    </source>
</reference>
<evidence type="ECO:0000256" key="14">
    <source>
        <dbReference type="ARBA" id="ARBA00023328"/>
    </source>
</evidence>
<dbReference type="VEuPathDB" id="FungiDB:C5L36_0B03245"/>
<evidence type="ECO:0000256" key="6">
    <source>
        <dbReference type="ARBA" id="ARBA00022454"/>
    </source>
</evidence>
<dbReference type="GO" id="GO:0005876">
    <property type="term" value="C:spindle microtubule"/>
    <property type="evidence" value="ECO:0007669"/>
    <property type="project" value="InterPro"/>
</dbReference>
<keyword evidence="14" id="KW-0137">Centromere</keyword>
<evidence type="ECO:0000256" key="5">
    <source>
        <dbReference type="ARBA" id="ARBA00016329"/>
    </source>
</evidence>
<evidence type="ECO:0000256" key="8">
    <source>
        <dbReference type="ARBA" id="ARBA00022701"/>
    </source>
</evidence>
<evidence type="ECO:0000256" key="13">
    <source>
        <dbReference type="ARBA" id="ARBA00023242"/>
    </source>
</evidence>
<evidence type="ECO:0000256" key="4">
    <source>
        <dbReference type="ARBA" id="ARBA00008952"/>
    </source>
</evidence>
<evidence type="ECO:0000256" key="12">
    <source>
        <dbReference type="ARBA" id="ARBA00023212"/>
    </source>
</evidence>
<dbReference type="Pfam" id="PF08287">
    <property type="entry name" value="DASH_Spc19"/>
    <property type="match status" value="1"/>
</dbReference>
<keyword evidence="12" id="KW-0206">Cytoskeleton</keyword>
<comment type="similarity">
    <text evidence="4">Belongs to the DASH complex SPC19 family.</text>
</comment>
<dbReference type="GO" id="GO:0042729">
    <property type="term" value="C:DASH complex"/>
    <property type="evidence" value="ECO:0007669"/>
    <property type="project" value="InterPro"/>
</dbReference>
<name>A0A099NTN5_PICKU</name>
<keyword evidence="7" id="KW-0963">Cytoplasm</keyword>
<sequence>MRSGTQNGSGPDSEPTKGLNTTITMLENMIETLHHSVQIIKKQTQDVPELARVLQTKALFDVLPERLVLQRPLKIRKMVKPILEKDNKTLDAFTSKYKVKKQILQQQSRISKLKLDSLAKQSGMYLNKKTMINSKEE</sequence>
<dbReference type="GO" id="GO:0008608">
    <property type="term" value="P:attachment of spindle microtubules to kinetochore"/>
    <property type="evidence" value="ECO:0007669"/>
    <property type="project" value="InterPro"/>
</dbReference>
<evidence type="ECO:0000256" key="16">
    <source>
        <dbReference type="ARBA" id="ARBA00046633"/>
    </source>
</evidence>
<evidence type="ECO:0000256" key="7">
    <source>
        <dbReference type="ARBA" id="ARBA00022490"/>
    </source>
</evidence>
<evidence type="ECO:0000256" key="15">
    <source>
        <dbReference type="ARBA" id="ARBA00032583"/>
    </source>
</evidence>
<comment type="subunit">
    <text evidence="16">Component of the DASH complex consisting of ASK1, DAD1, DAD2, DAD3, DAD4, DAM1, DUO1, HSK3, SPC19 and SPC34, with a stoichiometry of one copy of each subunit per complex. Multiple DASH complexes oligomerize to form a ring that encircles spindle microtubules and organizes the rod-like NDC80 complexes of the outer kinetochore. DASH complex oligomerization strengthens microtubule attachments. On cytoplasmic microtubules, DASH complexes appear to form patches instead of rings.</text>
</comment>
<keyword evidence="9" id="KW-0132">Cell division</keyword>
<accession>A0A099NTN5</accession>
<dbReference type="PANTHER" id="PTHR28262">
    <property type="entry name" value="DASH COMPLEX SUBUNIT SPC19"/>
    <property type="match status" value="1"/>
</dbReference>
<dbReference type="AlphaFoldDB" id="A0A099NTN5"/>
<keyword evidence="6" id="KW-0158">Chromosome</keyword>
<comment type="subcellular location">
    <subcellularLocation>
        <location evidence="3">Chromosome</location>
        <location evidence="3">Centromere</location>
        <location evidence="3">Kinetochore</location>
    </subcellularLocation>
    <subcellularLocation>
        <location evidence="2">Cytoplasm</location>
        <location evidence="2">Cytoskeleton</location>
        <location evidence="2">Spindle</location>
    </subcellularLocation>
    <subcellularLocation>
        <location evidence="1">Nucleus</location>
    </subcellularLocation>
</comment>